<dbReference type="InterPro" id="IPR002347">
    <property type="entry name" value="SDR_fam"/>
</dbReference>
<dbReference type="CDD" id="cd05233">
    <property type="entry name" value="SDR_c"/>
    <property type="match status" value="1"/>
</dbReference>
<sequence length="282" mass="29344">MRSDAYQGGRVVAITGGARGIGKATGAAFLRAGARVALGDIDAELVEKTAVQLAEATGGVVCGLPLDVTDRASFSAFLDDAEQRLGRLDVLVNNAGIMPTGLFVDESDEMTDRMVAINLFGVLNGSKLAAVRMAGRRGHIVNVASLAGASAFPGLATYCATKHAVVGFSETLQLELEAKGIGVTAVLPGVVKTELSAGHSAPKWVRPVAEVEPEDVAAAIVASVGSRRTKVAVPRPLGAVIKVASTLPDRLRHRAMQAARFDTAFVDVDPAVRAAYQHRLQP</sequence>
<dbReference type="PROSITE" id="PS00061">
    <property type="entry name" value="ADH_SHORT"/>
    <property type="match status" value="1"/>
</dbReference>
<protein>
    <submittedName>
        <fullName evidence="4">Short-chain dehydrogenase</fullName>
    </submittedName>
</protein>
<keyword evidence="2" id="KW-0560">Oxidoreductase</keyword>
<proteinExistence type="inferred from homology"/>
<dbReference type="RefSeq" id="WP_039319167.1">
    <property type="nucleotide sequence ID" value="NZ_JTLZ01000005.1"/>
</dbReference>
<evidence type="ECO:0000256" key="3">
    <source>
        <dbReference type="RuleBase" id="RU000363"/>
    </source>
</evidence>
<keyword evidence="5" id="KW-1185">Reference proteome</keyword>
<organism evidence="4 5">
    <name type="scientific">Mycolicibacterium setense</name>
    <dbReference type="NCBI Taxonomy" id="431269"/>
    <lineage>
        <taxon>Bacteria</taxon>
        <taxon>Bacillati</taxon>
        <taxon>Actinomycetota</taxon>
        <taxon>Actinomycetes</taxon>
        <taxon>Mycobacteriales</taxon>
        <taxon>Mycobacteriaceae</taxon>
        <taxon>Mycolicibacterium</taxon>
    </lineage>
</organism>
<dbReference type="PANTHER" id="PTHR24322:SF736">
    <property type="entry name" value="RETINOL DEHYDROGENASE 10"/>
    <property type="match status" value="1"/>
</dbReference>
<evidence type="ECO:0000256" key="1">
    <source>
        <dbReference type="ARBA" id="ARBA00006484"/>
    </source>
</evidence>
<gene>
    <name evidence="4" type="ORF">QQ44_10270</name>
</gene>
<name>A0ABR4YW67_9MYCO</name>
<comment type="caution">
    <text evidence="4">The sequence shown here is derived from an EMBL/GenBank/DDBJ whole genome shotgun (WGS) entry which is preliminary data.</text>
</comment>
<dbReference type="SUPFAM" id="SSF51735">
    <property type="entry name" value="NAD(P)-binding Rossmann-fold domains"/>
    <property type="match status" value="1"/>
</dbReference>
<evidence type="ECO:0000313" key="5">
    <source>
        <dbReference type="Proteomes" id="UP000031004"/>
    </source>
</evidence>
<dbReference type="Gene3D" id="3.40.50.720">
    <property type="entry name" value="NAD(P)-binding Rossmann-like Domain"/>
    <property type="match status" value="1"/>
</dbReference>
<evidence type="ECO:0000313" key="4">
    <source>
        <dbReference type="EMBL" id="KHO26140.1"/>
    </source>
</evidence>
<dbReference type="InterPro" id="IPR036291">
    <property type="entry name" value="NAD(P)-bd_dom_sf"/>
</dbReference>
<dbReference type="PRINTS" id="PR00080">
    <property type="entry name" value="SDRFAMILY"/>
</dbReference>
<dbReference type="PRINTS" id="PR00081">
    <property type="entry name" value="GDHRDH"/>
</dbReference>
<dbReference type="InterPro" id="IPR020904">
    <property type="entry name" value="Sc_DH/Rdtase_CS"/>
</dbReference>
<dbReference type="EMBL" id="JTLZ01000005">
    <property type="protein sequence ID" value="KHO26140.1"/>
    <property type="molecule type" value="Genomic_DNA"/>
</dbReference>
<evidence type="ECO:0000256" key="2">
    <source>
        <dbReference type="ARBA" id="ARBA00023002"/>
    </source>
</evidence>
<dbReference type="Pfam" id="PF00106">
    <property type="entry name" value="adh_short"/>
    <property type="match status" value="1"/>
</dbReference>
<comment type="similarity">
    <text evidence="1 3">Belongs to the short-chain dehydrogenases/reductases (SDR) family.</text>
</comment>
<dbReference type="Proteomes" id="UP000031004">
    <property type="component" value="Unassembled WGS sequence"/>
</dbReference>
<dbReference type="NCBIfam" id="NF005878">
    <property type="entry name" value="PRK07825.1"/>
    <property type="match status" value="1"/>
</dbReference>
<accession>A0ABR4YW67</accession>
<reference evidence="4 5" key="1">
    <citation type="submission" date="2014-11" db="EMBL/GenBank/DDBJ databases">
        <title>Mycobacterium setense Manresensis Genome.</title>
        <authorList>
            <person name="Rech G."/>
            <person name="Sumoy L."/>
        </authorList>
    </citation>
    <scope>NUCLEOTIDE SEQUENCE [LARGE SCALE GENOMIC DNA]</scope>
    <source>
        <strain evidence="4 5">Manresensis</strain>
    </source>
</reference>
<dbReference type="PANTHER" id="PTHR24322">
    <property type="entry name" value="PKSB"/>
    <property type="match status" value="1"/>
</dbReference>